<organism evidence="1 2">
    <name type="scientific">Eumeta variegata</name>
    <name type="common">Bagworm moth</name>
    <name type="synonym">Eumeta japonica</name>
    <dbReference type="NCBI Taxonomy" id="151549"/>
    <lineage>
        <taxon>Eukaryota</taxon>
        <taxon>Metazoa</taxon>
        <taxon>Ecdysozoa</taxon>
        <taxon>Arthropoda</taxon>
        <taxon>Hexapoda</taxon>
        <taxon>Insecta</taxon>
        <taxon>Pterygota</taxon>
        <taxon>Neoptera</taxon>
        <taxon>Endopterygota</taxon>
        <taxon>Lepidoptera</taxon>
        <taxon>Glossata</taxon>
        <taxon>Ditrysia</taxon>
        <taxon>Tineoidea</taxon>
        <taxon>Psychidae</taxon>
        <taxon>Oiketicinae</taxon>
        <taxon>Eumeta</taxon>
    </lineage>
</organism>
<gene>
    <name evidence="1" type="ORF">EVAR_8139_1</name>
</gene>
<comment type="caution">
    <text evidence="1">The sequence shown here is derived from an EMBL/GenBank/DDBJ whole genome shotgun (WGS) entry which is preliminary data.</text>
</comment>
<evidence type="ECO:0000313" key="1">
    <source>
        <dbReference type="EMBL" id="GBP17072.1"/>
    </source>
</evidence>
<dbReference type="EMBL" id="BGZK01000084">
    <property type="protein sequence ID" value="GBP17072.1"/>
    <property type="molecule type" value="Genomic_DNA"/>
</dbReference>
<reference evidence="1 2" key="1">
    <citation type="journal article" date="2019" name="Commun. Biol.">
        <title>The bagworm genome reveals a unique fibroin gene that provides high tensile strength.</title>
        <authorList>
            <person name="Kono N."/>
            <person name="Nakamura H."/>
            <person name="Ohtoshi R."/>
            <person name="Tomita M."/>
            <person name="Numata K."/>
            <person name="Arakawa K."/>
        </authorList>
    </citation>
    <scope>NUCLEOTIDE SEQUENCE [LARGE SCALE GENOMIC DNA]</scope>
</reference>
<name>A0A4C1TST9_EUMVA</name>
<evidence type="ECO:0000313" key="2">
    <source>
        <dbReference type="Proteomes" id="UP000299102"/>
    </source>
</evidence>
<proteinExistence type="predicted"/>
<protein>
    <submittedName>
        <fullName evidence="1">Uncharacterized protein</fullName>
    </submittedName>
</protein>
<dbReference type="AlphaFoldDB" id="A0A4C1TST9"/>
<accession>A0A4C1TST9</accession>
<keyword evidence="2" id="KW-1185">Reference proteome</keyword>
<dbReference type="Proteomes" id="UP000299102">
    <property type="component" value="Unassembled WGS sequence"/>
</dbReference>
<sequence length="95" mass="10829">MLWWTISRYGYSFLLPSYSFWLLRSFHSIPSTPLPSFHSTTPSHSGCPLPCYCPLGYCCPARSGYCPFRLLPVLATARSGYCPLPLRICNQQPHR</sequence>